<accession>A0A813W1M6</accession>
<evidence type="ECO:0000313" key="4">
    <source>
        <dbReference type="EMBL" id="CAF3537263.1"/>
    </source>
</evidence>
<evidence type="ECO:0000256" key="1">
    <source>
        <dbReference type="SAM" id="Phobius"/>
    </source>
</evidence>
<feature type="transmembrane region" description="Helical" evidence="1">
    <location>
        <begin position="230"/>
        <end position="252"/>
    </location>
</feature>
<protein>
    <submittedName>
        <fullName evidence="3">Uncharacterized protein</fullName>
    </submittedName>
</protein>
<dbReference type="EMBL" id="CAJOBA010000500">
    <property type="protein sequence ID" value="CAF3537263.1"/>
    <property type="molecule type" value="Genomic_DNA"/>
</dbReference>
<proteinExistence type="predicted"/>
<sequence>MEFMENSCKMLLHDTYVISSNDTKNTFVHSPLFHSNLTFVLSLIGSLCNLLCFIRLIYLIDYTNSNRKSNKLLFSDSQYYFFIPLTLNEFLLCLSAVSSCLDEKYYSFLSKYHLCSSHAFLWKFTLHFTPLLTISILCRYHYLIKSCKHYSRTLNQLLCSNLSILLSIILSFAWSVDGLWIWGVTNVKDFNLALNNITSHSNETENLDARTVCYLQTNFNLTFTARLVHLIHADFLLLVLLHLLGLVLEIWLQCRVSCHSPLHSPSSTTAPPERQICLYVLYIFSLSTITSLPFFMFRVYEIIVDYSLSYSVSSEIFSGRLFAQILLSGAGCKSILCLILFCPFSRSFLTRNFWTCYIHCFPPKIIVEQNQSLTTKITQNRNNCELEDDSYALSIRRKSTNSIIIMDTSDNNSQHSHRYLFLT</sequence>
<evidence type="ECO:0000313" key="6">
    <source>
        <dbReference type="Proteomes" id="UP000663829"/>
    </source>
</evidence>
<dbReference type="Proteomes" id="UP000663829">
    <property type="component" value="Unassembled WGS sequence"/>
</dbReference>
<evidence type="ECO:0000313" key="5">
    <source>
        <dbReference type="EMBL" id="CAF3636063.1"/>
    </source>
</evidence>
<keyword evidence="6" id="KW-1185">Reference proteome</keyword>
<reference evidence="3" key="1">
    <citation type="submission" date="2021-02" db="EMBL/GenBank/DDBJ databases">
        <authorList>
            <person name="Nowell W R."/>
        </authorList>
    </citation>
    <scope>NUCLEOTIDE SEQUENCE</scope>
</reference>
<dbReference type="Proteomes" id="UP000682733">
    <property type="component" value="Unassembled WGS sequence"/>
</dbReference>
<dbReference type="EMBL" id="CAJNOQ010000888">
    <property type="protein sequence ID" value="CAF0848412.1"/>
    <property type="molecule type" value="Genomic_DNA"/>
</dbReference>
<feature type="transmembrane region" description="Helical" evidence="1">
    <location>
        <begin position="37"/>
        <end position="58"/>
    </location>
</feature>
<name>A0A813W1M6_9BILA</name>
<keyword evidence="1" id="KW-0472">Membrane</keyword>
<dbReference type="EMBL" id="CAJOBC010000888">
    <property type="protein sequence ID" value="CAF3636063.1"/>
    <property type="molecule type" value="Genomic_DNA"/>
</dbReference>
<feature type="transmembrane region" description="Helical" evidence="1">
    <location>
        <begin position="119"/>
        <end position="142"/>
    </location>
</feature>
<feature type="transmembrane region" description="Helical" evidence="1">
    <location>
        <begin position="276"/>
        <end position="297"/>
    </location>
</feature>
<organism evidence="3 6">
    <name type="scientific">Didymodactylos carnosus</name>
    <dbReference type="NCBI Taxonomy" id="1234261"/>
    <lineage>
        <taxon>Eukaryota</taxon>
        <taxon>Metazoa</taxon>
        <taxon>Spiralia</taxon>
        <taxon>Gnathifera</taxon>
        <taxon>Rotifera</taxon>
        <taxon>Eurotatoria</taxon>
        <taxon>Bdelloidea</taxon>
        <taxon>Philodinida</taxon>
        <taxon>Philodinidae</taxon>
        <taxon>Didymodactylos</taxon>
    </lineage>
</organism>
<dbReference type="EMBL" id="CAJNOK010000500">
    <property type="protein sequence ID" value="CAF0757819.1"/>
    <property type="molecule type" value="Genomic_DNA"/>
</dbReference>
<feature type="transmembrane region" description="Helical" evidence="1">
    <location>
        <begin position="79"/>
        <end position="99"/>
    </location>
</feature>
<feature type="transmembrane region" description="Helical" evidence="1">
    <location>
        <begin position="154"/>
        <end position="174"/>
    </location>
</feature>
<feature type="transmembrane region" description="Helical" evidence="1">
    <location>
        <begin position="317"/>
        <end position="341"/>
    </location>
</feature>
<dbReference type="AlphaFoldDB" id="A0A813W1M6"/>
<comment type="caution">
    <text evidence="3">The sequence shown here is derived from an EMBL/GenBank/DDBJ whole genome shotgun (WGS) entry which is preliminary data.</text>
</comment>
<dbReference type="Proteomes" id="UP000681722">
    <property type="component" value="Unassembled WGS sequence"/>
</dbReference>
<keyword evidence="1" id="KW-0812">Transmembrane</keyword>
<dbReference type="OrthoDB" id="10038332at2759"/>
<keyword evidence="1" id="KW-1133">Transmembrane helix</keyword>
<evidence type="ECO:0000313" key="2">
    <source>
        <dbReference type="EMBL" id="CAF0757819.1"/>
    </source>
</evidence>
<dbReference type="Proteomes" id="UP000677228">
    <property type="component" value="Unassembled WGS sequence"/>
</dbReference>
<gene>
    <name evidence="3" type="ORF">GPM918_LOCUS5941</name>
    <name evidence="2" type="ORF">OVA965_LOCUS2384</name>
    <name evidence="5" type="ORF">SRO942_LOCUS5941</name>
    <name evidence="4" type="ORF">TMI583_LOCUS2384</name>
</gene>
<evidence type="ECO:0000313" key="3">
    <source>
        <dbReference type="EMBL" id="CAF0848412.1"/>
    </source>
</evidence>